<accession>A0A5B6VLF3</accession>
<comment type="caution">
    <text evidence="2">The sequence shown here is derived from an EMBL/GenBank/DDBJ whole genome shotgun (WGS) entry which is preliminary data.</text>
</comment>
<evidence type="ECO:0000313" key="3">
    <source>
        <dbReference type="Proteomes" id="UP000325315"/>
    </source>
</evidence>
<dbReference type="Pfam" id="PF17921">
    <property type="entry name" value="Integrase_H2C2"/>
    <property type="match status" value="1"/>
</dbReference>
<dbReference type="AlphaFoldDB" id="A0A5B6VLF3"/>
<dbReference type="InterPro" id="IPR041588">
    <property type="entry name" value="Integrase_H2C2"/>
</dbReference>
<reference evidence="3" key="1">
    <citation type="journal article" date="2019" name="Plant Biotechnol. J.">
        <title>Genome sequencing of the Australian wild diploid species Gossypium australe highlights disease resistance and delayed gland morphogenesis.</title>
        <authorList>
            <person name="Cai Y."/>
            <person name="Cai X."/>
            <person name="Wang Q."/>
            <person name="Wang P."/>
            <person name="Zhang Y."/>
            <person name="Cai C."/>
            <person name="Xu Y."/>
            <person name="Wang K."/>
            <person name="Zhou Z."/>
            <person name="Wang C."/>
            <person name="Geng S."/>
            <person name="Li B."/>
            <person name="Dong Q."/>
            <person name="Hou Y."/>
            <person name="Wang H."/>
            <person name="Ai P."/>
            <person name="Liu Z."/>
            <person name="Yi F."/>
            <person name="Sun M."/>
            <person name="An G."/>
            <person name="Cheng J."/>
            <person name="Zhang Y."/>
            <person name="Shi Q."/>
            <person name="Xie Y."/>
            <person name="Shi X."/>
            <person name="Chang Y."/>
            <person name="Huang F."/>
            <person name="Chen Y."/>
            <person name="Hong S."/>
            <person name="Mi L."/>
            <person name="Sun Q."/>
            <person name="Zhang L."/>
            <person name="Zhou B."/>
            <person name="Peng R."/>
            <person name="Zhang X."/>
            <person name="Liu F."/>
        </authorList>
    </citation>
    <scope>NUCLEOTIDE SEQUENCE [LARGE SCALE GENOMIC DNA]</scope>
    <source>
        <strain evidence="3">cv. PA1801</strain>
    </source>
</reference>
<dbReference type="EMBL" id="SMMG02000006">
    <property type="protein sequence ID" value="KAA3470050.1"/>
    <property type="molecule type" value="Genomic_DNA"/>
</dbReference>
<keyword evidence="3" id="KW-1185">Reference proteome</keyword>
<sequence>MYNDLKKRYWWPGMKHEKPKLMPKCLICQFTITYDDSLVEMGASYDGFNFGIAFDFEKERLRSSQTVSMNESFKF</sequence>
<name>A0A5B6VLF3_9ROSI</name>
<feature type="domain" description="Integrase zinc-binding" evidence="1">
    <location>
        <begin position="1"/>
        <end position="29"/>
    </location>
</feature>
<dbReference type="Gene3D" id="1.10.340.70">
    <property type="match status" value="1"/>
</dbReference>
<evidence type="ECO:0000259" key="1">
    <source>
        <dbReference type="Pfam" id="PF17921"/>
    </source>
</evidence>
<dbReference type="Proteomes" id="UP000325315">
    <property type="component" value="Unassembled WGS sequence"/>
</dbReference>
<gene>
    <name evidence="2" type="ORF">EPI10_015790</name>
</gene>
<protein>
    <recommendedName>
        <fullName evidence="1">Integrase zinc-binding domain-containing protein</fullName>
    </recommendedName>
</protein>
<evidence type="ECO:0000313" key="2">
    <source>
        <dbReference type="EMBL" id="KAA3470050.1"/>
    </source>
</evidence>
<organism evidence="2 3">
    <name type="scientific">Gossypium australe</name>
    <dbReference type="NCBI Taxonomy" id="47621"/>
    <lineage>
        <taxon>Eukaryota</taxon>
        <taxon>Viridiplantae</taxon>
        <taxon>Streptophyta</taxon>
        <taxon>Embryophyta</taxon>
        <taxon>Tracheophyta</taxon>
        <taxon>Spermatophyta</taxon>
        <taxon>Magnoliopsida</taxon>
        <taxon>eudicotyledons</taxon>
        <taxon>Gunneridae</taxon>
        <taxon>Pentapetalae</taxon>
        <taxon>rosids</taxon>
        <taxon>malvids</taxon>
        <taxon>Malvales</taxon>
        <taxon>Malvaceae</taxon>
        <taxon>Malvoideae</taxon>
        <taxon>Gossypium</taxon>
    </lineage>
</organism>
<proteinExistence type="predicted"/>